<evidence type="ECO:0000256" key="1">
    <source>
        <dbReference type="ARBA" id="ARBA00004328"/>
    </source>
</evidence>
<dbReference type="Pfam" id="PF03906">
    <property type="entry name" value="Phage_T7_tail"/>
    <property type="match status" value="1"/>
</dbReference>
<evidence type="ECO:0000259" key="4">
    <source>
        <dbReference type="Pfam" id="PF03906"/>
    </source>
</evidence>
<proteinExistence type="predicted"/>
<comment type="subcellular location">
    <subcellularLocation>
        <location evidence="1">Virion</location>
    </subcellularLocation>
</comment>
<accession>A0AAE7WMU0</accession>
<dbReference type="GO" id="GO:0098015">
    <property type="term" value="C:virus tail"/>
    <property type="evidence" value="ECO:0007669"/>
    <property type="project" value="UniProtKB-KW"/>
</dbReference>
<evidence type="ECO:0000256" key="3">
    <source>
        <dbReference type="ARBA" id="ARBA00022844"/>
    </source>
</evidence>
<evidence type="ECO:0000313" key="5">
    <source>
        <dbReference type="EMBL" id="QYW02340.1"/>
    </source>
</evidence>
<dbReference type="Proteomes" id="UP000827220">
    <property type="component" value="Segment"/>
</dbReference>
<evidence type="ECO:0000313" key="6">
    <source>
        <dbReference type="Proteomes" id="UP000827220"/>
    </source>
</evidence>
<organism evidence="5 6">
    <name type="scientific">Burkholderia phage Paku</name>
    <dbReference type="NCBI Taxonomy" id="2859650"/>
    <lineage>
        <taxon>Viruses</taxon>
        <taxon>Duplodnaviria</taxon>
        <taxon>Heunggongvirae</taxon>
        <taxon>Uroviricota</taxon>
        <taxon>Caudoviricetes</taxon>
        <taxon>Autographivirales</taxon>
        <taxon>Autonotataviridae</taxon>
        <taxon>Pakuvirus</taxon>
        <taxon>Pakuvirus paku</taxon>
    </lineage>
</organism>
<dbReference type="InterPro" id="IPR005604">
    <property type="entry name" value="Phage_T7_tail_fibre-like_N"/>
</dbReference>
<keyword evidence="3" id="KW-0946">Virion</keyword>
<feature type="domain" description="Bacteriophage T7 tail fibre protein-like N-terminal" evidence="4">
    <location>
        <begin position="22"/>
        <end position="131"/>
    </location>
</feature>
<keyword evidence="2" id="KW-1227">Viral tail protein</keyword>
<protein>
    <submittedName>
        <fullName evidence="5">Tail fiber</fullName>
    </submittedName>
</protein>
<evidence type="ECO:0000256" key="2">
    <source>
        <dbReference type="ARBA" id="ARBA00022732"/>
    </source>
</evidence>
<gene>
    <name evidence="5" type="ORF">CPT_Paku_046</name>
</gene>
<dbReference type="EMBL" id="MZ326863">
    <property type="protein sequence ID" value="QYW02340.1"/>
    <property type="molecule type" value="Genomic_DNA"/>
</dbReference>
<sequence length="680" mass="72370">MAADYLVPWLKAAGQDGLRNSMMVAQGDNVTKTYTFNFAGGYISKDHIKAYVYDEVAGTTTPLVITPAMWTGPSQLTFGAAFPTTQFLVIYRDTPKTKPLVEFKNGAIINEPNLDEMADQAVFTAAETADRFDLVNDGSTLALNNSAVALAQSNKAITDSASATSTANTAKSTADAAKLTADAATATANAANATANGIDAKATSALSNANNAVTTANGIDGKAQTALDTSNAAYTKADQALAASNGTYNSEARIYQNGDEGKLTLWQGSRQTPGTPLWAITAANFTSKNGDMYLNRYDNTGAYAGSPVIVSRANGWVTVASGFTSGQESVFNGRVNFFGNIDNTSTSARGMTIGRDGSNVGVRWRRTEGATDAKVWDMVVDANDNILKGRVVNDAVNAAADFMRVTRTAMAVSNVWFGTRPQWNVSSSDGRLATAWDSINFDPASKLNAANPTFTGTLTGPAVTIDSGTNYSSIVIKAGSYTPRIQTSVAEGLTGFVNGANTAYNFTVYDNGDINVRGWTTLQRGVQISDRPTVGRAGWQGDLQIQNRRFGGNGDANVYLRARDYGGLEIINSAYNNVPWQVTDAGETFQNNNLHVGGATFQTDGNIWMPMRNGYLSAWIDSKASYGAQCGHGDMTERGPIDMTIGTGPNWNWLGSPWVLGGIGFAGGNRAWLRFVWLRI</sequence>
<name>A0AAE7WMU0_9CAUD</name>
<keyword evidence="6" id="KW-1185">Reference proteome</keyword>
<reference evidence="5" key="1">
    <citation type="submission" date="2021-06" db="EMBL/GenBank/DDBJ databases">
        <title>Complete genome sequence of Burkholderia cenocepacia phage Paku.</title>
        <authorList>
            <person name="Rezene S."/>
            <person name="Yao G."/>
            <person name="Burrowes B."/>
            <person name="Liu M."/>
            <person name="Gill J."/>
        </authorList>
    </citation>
    <scope>NUCLEOTIDE SEQUENCE</scope>
</reference>